<dbReference type="OrthoDB" id="1552at2759"/>
<dbReference type="RefSeq" id="XP_007315691.1">
    <property type="nucleotide sequence ID" value="XM_007315629.1"/>
</dbReference>
<dbReference type="Proteomes" id="UP000008064">
    <property type="component" value="Unassembled WGS sequence"/>
</dbReference>
<dbReference type="GO" id="GO:0005739">
    <property type="term" value="C:mitochondrion"/>
    <property type="evidence" value="ECO:0007669"/>
    <property type="project" value="UniProtKB-SubCell"/>
</dbReference>
<feature type="compositionally biased region" description="Low complexity" evidence="8">
    <location>
        <begin position="40"/>
        <end position="52"/>
    </location>
</feature>
<feature type="compositionally biased region" description="Polar residues" evidence="8">
    <location>
        <begin position="28"/>
        <end position="39"/>
    </location>
</feature>
<reference evidence="9" key="1">
    <citation type="submission" date="2011-04" db="EMBL/GenBank/DDBJ databases">
        <title>Evolution of plant cell wall degrading machinery underlies the functional diversity of forest fungi.</title>
        <authorList>
            <consortium name="US DOE Joint Genome Institute (JGI-PGF)"/>
            <person name="Eastwood D.C."/>
            <person name="Floudas D."/>
            <person name="Binder M."/>
            <person name="Majcherczyk A."/>
            <person name="Schneider P."/>
            <person name="Aerts A."/>
            <person name="Asiegbu F.O."/>
            <person name="Baker S.E."/>
            <person name="Barry K."/>
            <person name="Bendiksby M."/>
            <person name="Blumentritt M."/>
            <person name="Coutinho P.M."/>
            <person name="Cullen D."/>
            <person name="Cullen D."/>
            <person name="Gathman A."/>
            <person name="Goodell B."/>
            <person name="Henrissat B."/>
            <person name="Ihrmark K."/>
            <person name="Kauserud H."/>
            <person name="Kohler A."/>
            <person name="LaButti K."/>
            <person name="Lapidus A."/>
            <person name="Lavin J.L."/>
            <person name="Lee Y.-H."/>
            <person name="Lindquist E."/>
            <person name="Lilly W."/>
            <person name="Lucas S."/>
            <person name="Morin E."/>
            <person name="Murat C."/>
            <person name="Oguiza J.A."/>
            <person name="Park J."/>
            <person name="Pisabarro A.G."/>
            <person name="Riley R."/>
            <person name="Rosling A."/>
            <person name="Salamov A."/>
            <person name="Schmidt O."/>
            <person name="Schmutz J."/>
            <person name="Skrede I."/>
            <person name="Stenlid J."/>
            <person name="Wiebenga A."/>
            <person name="Xie X."/>
            <person name="Kues U."/>
            <person name="Hibbett D.S."/>
            <person name="Hoffmeister D."/>
            <person name="Hogberg N."/>
            <person name="Martin F."/>
            <person name="Grigoriev I.V."/>
            <person name="Watkinson S.C."/>
        </authorList>
    </citation>
    <scope>NUCLEOTIDE SEQUENCE</scope>
    <source>
        <strain evidence="9">S7.9</strain>
    </source>
</reference>
<accession>F8NNS8</accession>
<keyword evidence="6" id="KW-0496">Mitochondrion</keyword>
<evidence type="ECO:0000256" key="8">
    <source>
        <dbReference type="SAM" id="MobiDB-lite"/>
    </source>
</evidence>
<evidence type="ECO:0000256" key="5">
    <source>
        <dbReference type="ARBA" id="ARBA00023054"/>
    </source>
</evidence>
<feature type="region of interest" description="Disordered" evidence="8">
    <location>
        <begin position="1"/>
        <end position="106"/>
    </location>
</feature>
<dbReference type="PANTHER" id="PTHR14360">
    <property type="entry name" value="PROTEIN FMP32, MITOCHONDRIAL"/>
    <property type="match status" value="1"/>
</dbReference>
<keyword evidence="5" id="KW-0175">Coiled coil</keyword>
<name>F8NNS8_SERL9</name>
<evidence type="ECO:0000313" key="9">
    <source>
        <dbReference type="EMBL" id="EGO27600.1"/>
    </source>
</evidence>
<comment type="subcellular location">
    <subcellularLocation>
        <location evidence="2">Membrane</location>
    </subcellularLocation>
    <subcellularLocation>
        <location evidence="1">Mitochondrion</location>
    </subcellularLocation>
</comment>
<dbReference type="HOGENOM" id="CLU_063518_1_0_1"/>
<keyword evidence="7" id="KW-0472">Membrane</keyword>
<feature type="region of interest" description="Disordered" evidence="8">
    <location>
        <begin position="282"/>
        <end position="313"/>
    </location>
</feature>
<gene>
    <name evidence="9" type="ORF">SERLADRAFT_382798</name>
</gene>
<keyword evidence="3" id="KW-0812">Transmembrane</keyword>
<dbReference type="GeneID" id="18811010"/>
<evidence type="ECO:0000256" key="1">
    <source>
        <dbReference type="ARBA" id="ARBA00004173"/>
    </source>
</evidence>
<dbReference type="EMBL" id="GL945431">
    <property type="protein sequence ID" value="EGO27600.1"/>
    <property type="molecule type" value="Genomic_DNA"/>
</dbReference>
<protein>
    <recommendedName>
        <fullName evidence="10">Mitochondrial protein</fullName>
    </recommendedName>
</protein>
<evidence type="ECO:0000256" key="7">
    <source>
        <dbReference type="ARBA" id="ARBA00023136"/>
    </source>
</evidence>
<dbReference type="PANTHER" id="PTHR14360:SF12">
    <property type="entry name" value="MOZ PROTEIN REPRESENTS A CHROMATIN-ASSOCIATED ACETYLTRANSFERASE"/>
    <property type="match status" value="1"/>
</dbReference>
<feature type="compositionally biased region" description="Pro residues" evidence="8">
    <location>
        <begin position="88"/>
        <end position="99"/>
    </location>
</feature>
<dbReference type="KEGG" id="sla:SERLADRAFT_382798"/>
<evidence type="ECO:0000256" key="3">
    <source>
        <dbReference type="ARBA" id="ARBA00022692"/>
    </source>
</evidence>
<dbReference type="AlphaFoldDB" id="F8NNS8"/>
<proteinExistence type="predicted"/>
<dbReference type="Pfam" id="PF07798">
    <property type="entry name" value="CCDC90-like"/>
    <property type="match status" value="1"/>
</dbReference>
<sequence length="313" mass="34478">MPSSSTSLIPTSHRDAHTTLGSVHNILDTPSSQPYTDQNSSGSTPSRSLSLSHPKDPRVDPAASSSSNSNAISNTSTSAGETGHTSGPPLPSPSPPFPPTNFHSSPPFHTHQFFTVLEKTFPTQTARSLMRATRALLVDRVGRVRREGLTIKDLDNQAYLFRAALSELRAEVTMRTRNESAAMRTATAALRREVDRLDVKMKEDVSTLKHEIQMELDSRKNESKAELKQQDIMIEEVLNKAIVSIGDLRADMEEVKWDNMRKSVATLGAFLVVMVISMELRPKQGPTTSLPPRSHNGEPKHTEGEAFEQPSYP</sequence>
<evidence type="ECO:0008006" key="10">
    <source>
        <dbReference type="Google" id="ProtNLM"/>
    </source>
</evidence>
<feature type="compositionally biased region" description="Basic and acidic residues" evidence="8">
    <location>
        <begin position="295"/>
        <end position="304"/>
    </location>
</feature>
<organism>
    <name type="scientific">Serpula lacrymans var. lacrymans (strain S7.9)</name>
    <name type="common">Dry rot fungus</name>
    <dbReference type="NCBI Taxonomy" id="578457"/>
    <lineage>
        <taxon>Eukaryota</taxon>
        <taxon>Fungi</taxon>
        <taxon>Dikarya</taxon>
        <taxon>Basidiomycota</taxon>
        <taxon>Agaricomycotina</taxon>
        <taxon>Agaricomycetes</taxon>
        <taxon>Agaricomycetidae</taxon>
        <taxon>Boletales</taxon>
        <taxon>Coniophorineae</taxon>
        <taxon>Serpulaceae</taxon>
        <taxon>Serpula</taxon>
    </lineage>
</organism>
<evidence type="ECO:0000256" key="6">
    <source>
        <dbReference type="ARBA" id="ARBA00023128"/>
    </source>
</evidence>
<feature type="compositionally biased region" description="Polar residues" evidence="8">
    <location>
        <begin position="1"/>
        <end position="10"/>
    </location>
</feature>
<feature type="compositionally biased region" description="Low complexity" evidence="8">
    <location>
        <begin position="62"/>
        <end position="87"/>
    </location>
</feature>
<dbReference type="InterPro" id="IPR024461">
    <property type="entry name" value="CCDC90-like"/>
</dbReference>
<evidence type="ECO:0000256" key="2">
    <source>
        <dbReference type="ARBA" id="ARBA00004370"/>
    </source>
</evidence>
<keyword evidence="4" id="KW-1133">Transmembrane helix</keyword>
<evidence type="ECO:0000256" key="4">
    <source>
        <dbReference type="ARBA" id="ARBA00022989"/>
    </source>
</evidence>
<dbReference type="GO" id="GO:0016020">
    <property type="term" value="C:membrane"/>
    <property type="evidence" value="ECO:0007669"/>
    <property type="project" value="UniProtKB-SubCell"/>
</dbReference>